<sequence length="278" mass="30266">MPTMACEGTPVHVKPDTVPQFVPIRPNRDAQLRPRDGVRDWKTNPGTAQAESGAPSRYTVVTRRRPVRAPSPIVQHPALPHSQRDRDGGHGTGVTAPLRASVQSRVMDRDWPSRHLSSAGQSEEAVSHRAVWPPCSIKKIRGPGVLRVEARADVSTALVDRRRRLRFARRVIAWTQTRSRRHSLPARRGSDGDGTAAKLHADGNGEDGRGGDPPRRGGDGGGPRLGVHESQLCRWQGLMKPTETAVAEPSNFVAMTITPASIATESLVAEPLGPLRLW</sequence>
<evidence type="ECO:0000313" key="3">
    <source>
        <dbReference type="Proteomes" id="UP000781958"/>
    </source>
</evidence>
<keyword evidence="3" id="KW-1185">Reference proteome</keyword>
<gene>
    <name evidence="2" type="ORF">J2851_004905</name>
</gene>
<evidence type="ECO:0000256" key="1">
    <source>
        <dbReference type="SAM" id="MobiDB-lite"/>
    </source>
</evidence>
<feature type="region of interest" description="Disordered" evidence="1">
    <location>
        <begin position="69"/>
        <end position="102"/>
    </location>
</feature>
<organism evidence="2 3">
    <name type="scientific">Azospirillum rugosum</name>
    <dbReference type="NCBI Taxonomy" id="416170"/>
    <lineage>
        <taxon>Bacteria</taxon>
        <taxon>Pseudomonadati</taxon>
        <taxon>Pseudomonadota</taxon>
        <taxon>Alphaproteobacteria</taxon>
        <taxon>Rhodospirillales</taxon>
        <taxon>Azospirillaceae</taxon>
        <taxon>Azospirillum</taxon>
    </lineage>
</organism>
<protein>
    <submittedName>
        <fullName evidence="2">Uncharacterized protein</fullName>
    </submittedName>
</protein>
<name>A0ABS4ST22_9PROT</name>
<dbReference type="EMBL" id="JAGINP010000020">
    <property type="protein sequence ID" value="MBP2295102.1"/>
    <property type="molecule type" value="Genomic_DNA"/>
</dbReference>
<feature type="region of interest" description="Disordered" evidence="1">
    <location>
        <begin position="108"/>
        <end position="127"/>
    </location>
</feature>
<reference evidence="2 3" key="1">
    <citation type="submission" date="2021-03" db="EMBL/GenBank/DDBJ databases">
        <title>Genomic Encyclopedia of Type Strains, Phase III (KMG-III): the genomes of soil and plant-associated and newly described type strains.</title>
        <authorList>
            <person name="Whitman W."/>
        </authorList>
    </citation>
    <scope>NUCLEOTIDE SEQUENCE [LARGE SCALE GENOMIC DNA]</scope>
    <source>
        <strain evidence="2 3">IMMIB AFH-6</strain>
    </source>
</reference>
<feature type="compositionally biased region" description="Basic and acidic residues" evidence="1">
    <location>
        <begin position="199"/>
        <end position="218"/>
    </location>
</feature>
<feature type="region of interest" description="Disordered" evidence="1">
    <location>
        <begin position="178"/>
        <end position="227"/>
    </location>
</feature>
<proteinExistence type="predicted"/>
<feature type="region of interest" description="Disordered" evidence="1">
    <location>
        <begin position="35"/>
        <end position="57"/>
    </location>
</feature>
<dbReference type="Proteomes" id="UP000781958">
    <property type="component" value="Unassembled WGS sequence"/>
</dbReference>
<accession>A0ABS4ST22</accession>
<comment type="caution">
    <text evidence="2">The sequence shown here is derived from an EMBL/GenBank/DDBJ whole genome shotgun (WGS) entry which is preliminary data.</text>
</comment>
<evidence type="ECO:0000313" key="2">
    <source>
        <dbReference type="EMBL" id="MBP2295102.1"/>
    </source>
</evidence>